<feature type="compositionally biased region" description="Basic residues" evidence="8">
    <location>
        <begin position="1331"/>
        <end position="1340"/>
    </location>
</feature>
<dbReference type="Gene3D" id="2.60.120.10">
    <property type="entry name" value="Jelly Rolls"/>
    <property type="match status" value="1"/>
</dbReference>
<feature type="compositionally biased region" description="Polar residues" evidence="8">
    <location>
        <begin position="580"/>
        <end position="591"/>
    </location>
</feature>
<dbReference type="InterPro" id="IPR000595">
    <property type="entry name" value="cNMP-bd_dom"/>
</dbReference>
<evidence type="ECO:0000256" key="4">
    <source>
        <dbReference type="ARBA" id="ARBA00022989"/>
    </source>
</evidence>
<keyword evidence="7" id="KW-0175">Coiled coil</keyword>
<keyword evidence="12" id="KW-1185">Reference proteome</keyword>
<keyword evidence="5" id="KW-0406">Ion transport</keyword>
<feature type="compositionally biased region" description="Low complexity" evidence="8">
    <location>
        <begin position="553"/>
        <end position="564"/>
    </location>
</feature>
<dbReference type="GO" id="GO:0005249">
    <property type="term" value="F:voltage-gated potassium channel activity"/>
    <property type="evidence" value="ECO:0007669"/>
    <property type="project" value="TreeGrafter"/>
</dbReference>
<feature type="region of interest" description="Disordered" evidence="8">
    <location>
        <begin position="1710"/>
        <end position="1729"/>
    </location>
</feature>
<accession>A0A835VSX1</accession>
<dbReference type="EMBL" id="JAEHOC010000063">
    <property type="protein sequence ID" value="KAG2424618.1"/>
    <property type="molecule type" value="Genomic_DNA"/>
</dbReference>
<feature type="region of interest" description="Disordered" evidence="8">
    <location>
        <begin position="477"/>
        <end position="496"/>
    </location>
</feature>
<proteinExistence type="predicted"/>
<feature type="transmembrane region" description="Helical" evidence="9">
    <location>
        <begin position="123"/>
        <end position="150"/>
    </location>
</feature>
<feature type="compositionally biased region" description="Low complexity" evidence="8">
    <location>
        <begin position="594"/>
        <end position="605"/>
    </location>
</feature>
<dbReference type="Pfam" id="PF00027">
    <property type="entry name" value="cNMP_binding"/>
    <property type="match status" value="1"/>
</dbReference>
<evidence type="ECO:0000256" key="1">
    <source>
        <dbReference type="ARBA" id="ARBA00004141"/>
    </source>
</evidence>
<evidence type="ECO:0000313" key="11">
    <source>
        <dbReference type="EMBL" id="KAG2424618.1"/>
    </source>
</evidence>
<dbReference type="SMART" id="SM00100">
    <property type="entry name" value="cNMP"/>
    <property type="match status" value="1"/>
</dbReference>
<feature type="compositionally biased region" description="Low complexity" evidence="8">
    <location>
        <begin position="1435"/>
        <end position="1455"/>
    </location>
</feature>
<dbReference type="InterPro" id="IPR018490">
    <property type="entry name" value="cNMP-bd_dom_sf"/>
</dbReference>
<feature type="coiled-coil region" evidence="7">
    <location>
        <begin position="1621"/>
        <end position="1648"/>
    </location>
</feature>
<keyword evidence="3 9" id="KW-0812">Transmembrane</keyword>
<dbReference type="OrthoDB" id="426293at2759"/>
<dbReference type="Gene3D" id="1.10.287.70">
    <property type="match status" value="1"/>
</dbReference>
<dbReference type="Proteomes" id="UP000650467">
    <property type="component" value="Unassembled WGS sequence"/>
</dbReference>
<evidence type="ECO:0000256" key="9">
    <source>
        <dbReference type="SAM" id="Phobius"/>
    </source>
</evidence>
<feature type="region of interest" description="Disordered" evidence="8">
    <location>
        <begin position="1236"/>
        <end position="1345"/>
    </location>
</feature>
<evidence type="ECO:0000256" key="5">
    <source>
        <dbReference type="ARBA" id="ARBA00023065"/>
    </source>
</evidence>
<feature type="compositionally biased region" description="Low complexity" evidence="8">
    <location>
        <begin position="717"/>
        <end position="726"/>
    </location>
</feature>
<feature type="region of interest" description="Disordered" evidence="8">
    <location>
        <begin position="800"/>
        <end position="836"/>
    </location>
</feature>
<comment type="caution">
    <text evidence="11">The sequence shown here is derived from an EMBL/GenBank/DDBJ whole genome shotgun (WGS) entry which is preliminary data.</text>
</comment>
<dbReference type="PROSITE" id="PS50042">
    <property type="entry name" value="CNMP_BINDING_3"/>
    <property type="match status" value="1"/>
</dbReference>
<feature type="compositionally biased region" description="Low complexity" evidence="8">
    <location>
        <begin position="1307"/>
        <end position="1330"/>
    </location>
</feature>
<feature type="compositionally biased region" description="Gly residues" evidence="8">
    <location>
        <begin position="812"/>
        <end position="825"/>
    </location>
</feature>
<comment type="subcellular location">
    <subcellularLocation>
        <location evidence="1">Membrane</location>
        <topology evidence="1">Multi-pass membrane protein</topology>
    </subcellularLocation>
</comment>
<feature type="compositionally biased region" description="Low complexity" evidence="8">
    <location>
        <begin position="620"/>
        <end position="646"/>
    </location>
</feature>
<feature type="compositionally biased region" description="Low complexity" evidence="8">
    <location>
        <begin position="1795"/>
        <end position="1804"/>
    </location>
</feature>
<feature type="compositionally biased region" description="Acidic residues" evidence="8">
    <location>
        <begin position="1527"/>
        <end position="1537"/>
    </location>
</feature>
<evidence type="ECO:0000256" key="2">
    <source>
        <dbReference type="ARBA" id="ARBA00022448"/>
    </source>
</evidence>
<dbReference type="CDD" id="cd00038">
    <property type="entry name" value="CAP_ED"/>
    <property type="match status" value="1"/>
</dbReference>
<feature type="transmembrane region" description="Helical" evidence="9">
    <location>
        <begin position="170"/>
        <end position="190"/>
    </location>
</feature>
<keyword evidence="2" id="KW-0813">Transport</keyword>
<protein>
    <recommendedName>
        <fullName evidence="10">Cyclic nucleotide-binding domain-containing protein</fullName>
    </recommendedName>
</protein>
<feature type="region of interest" description="Disordered" evidence="8">
    <location>
        <begin position="501"/>
        <end position="520"/>
    </location>
</feature>
<feature type="compositionally biased region" description="Low complexity" evidence="8">
    <location>
        <begin position="504"/>
        <end position="520"/>
    </location>
</feature>
<feature type="domain" description="Cyclic nucleotide-binding" evidence="10">
    <location>
        <begin position="306"/>
        <end position="406"/>
    </location>
</feature>
<dbReference type="InterPro" id="IPR050818">
    <property type="entry name" value="KCNH_animal-type"/>
</dbReference>
<evidence type="ECO:0000259" key="10">
    <source>
        <dbReference type="PROSITE" id="PS50042"/>
    </source>
</evidence>
<feature type="compositionally biased region" description="Polar residues" evidence="8">
    <location>
        <begin position="1275"/>
        <end position="1294"/>
    </location>
</feature>
<evidence type="ECO:0000256" key="8">
    <source>
        <dbReference type="SAM" id="MobiDB-lite"/>
    </source>
</evidence>
<evidence type="ECO:0000256" key="7">
    <source>
        <dbReference type="SAM" id="Coils"/>
    </source>
</evidence>
<gene>
    <name evidence="11" type="ORF">HXX76_014343</name>
</gene>
<feature type="region of interest" description="Disordered" evidence="8">
    <location>
        <begin position="1174"/>
        <end position="1199"/>
    </location>
</feature>
<evidence type="ECO:0000313" key="12">
    <source>
        <dbReference type="Proteomes" id="UP000650467"/>
    </source>
</evidence>
<dbReference type="Pfam" id="PF00520">
    <property type="entry name" value="Ion_trans"/>
    <property type="match status" value="1"/>
</dbReference>
<sequence length="1973" mass="197694">MLGTVVLVVVTVPLQIGFSQLHRTTAFEAMNWVTTGIFMADLVVQFRTGYITPAGEVERDSRLIAGHYGRSHLFVLDLLSALPYQVILASTASRHTAWLGLIKLPRLVRLSRALNALARSSRLANVLSMARLLGGMVMLVHGAVCLWHYLYECLPGWPWAWTECGAQCGGGALAPTYLFGFYQCFLLIVGDRFSANNNVERVFVIALLYIGAFFYAVVVGSMTLLVANMFATATRHKQRAAQVDDALRYRGVSESVRDKVGEFYDYLATNEHPGSEGVAFLQELPVGLHHTVMAELFGPRLACVQLFAYCERPFIWRLAQKLRLSLFMAGDVIYELGSVGHDMFIIWKGAVGLVAPDGALSSLLTDGGHFGELGLMTSNTPRPHRAVSLRPCDVLLLGRWDLQEAMKDFPESAALVKDRSRSRVEDHELAGNLWAAMAGISAAGSGTGMGSGGGQGPGLGLYEDHDGEWVELPAAAAADEPAAAADGAAEASAGGLRVSEDVDTAGGSEASSSSTAGAGTSAGVALPALRSASPKPPVELAARASPGAGGSSSGLLDGSGSAAASRRRSLDQQQQAAPGSRTSNMGSSRQSLDAAAPPRQPRQQQLLHGSNSGEGVAVVAAGSASGASLTQQQQQQPARPPSRLLPAPLPPSHQHHLLLQPPVAMQQRQPSTAGGVVMSAMRRILPRWATSSSAVVPADQVAADAAAVVPAGGGGAARRPAAAQPASGTRSPAAVAGWPSTAASVAPLLGQGLVDLLTVVVRRPTAEGFHHLQSDRDRTSAAGMVLGGTTPAAAIQQHQQLLRSMEDQQQQQGGGGSRGSSGVGMAGTSPPRPLVPGARTAAERELAALGRTSGLGLITQAAAADTSLAGGGGGGGNIMPPSLMAQLQTLAAAAAAAAALPTNGDAKLHSPAVHSNRQQQQAAAASDTAALALALLGSEAVALSDRHMRMLAATDAAAPAALERASGLGLLAVSDMALLSSLPSHGGGAAAVAAAAGAQPAGAGAHFQQPPPTELHQLQKRASSRYGRGSATGALWIDSVLTSGPDWAEALAGGHPHTVEAPSAAQFGAVCGAGPATAGVQPSGASGSGLLRARDENPMSPGGRAASTAGLQPAAARALSRGPSRALRGPSRQTLLVAATTGAAAAAAAAAAAGSISPAQSIQCRRDSVPVAADARGGLDDTSPRLGAAGGGIGSSPQQRLARANIGRLSRGNTGPLDSGSDSPELLPNVVANITSPLLPGARDHHRHHQHHQQHHQQHNSHVHRRHSQRSRSRNASTHSLHSGISAGGTSQADSPAAAGGRTNLLSPSGGSPGAAAAAAFGSGGSPHLHSPSHHRHQGRRHESAGGHDAAVFGMLTVPAATAAGGGVPSPSGGIYSWLHGAHAHAHTPAAAAGTGLYDDGGASGGGGHRPHAHLAVASPVRALRPANSQAPRRSSAAGFQQQQQSQGGMVSQLGSAGGTTRSSAEGMLLLHSSGVGGGANTLPSRNASHRRPPPRRTSTASLLMRPSVTSGGLALSESEGDGLKDLEEDEEAEWSDDSGGGGGRWRERCAALQRQLAAAQAALAESQAALALAICDPMSVPSIATVMRRELEATAAALSGRMERVLQGLLQGVLGVSGRAEEVDQLVAAADDRLQRLEELAAAAAEQGDDVLLLGAAGAAADSVLGVALTGPLGGAAAGAAAGSGSGASSNGLPGAAASAVMGAAARFSSSGGHGGGTGSQQQISSSATRLQAFGPGACAAGGLLLGGGGPRGSMTLIKGGATPGASRRGSFVQPTPVQGILKRASAAGPPPASATAATAQSAAGGGAGGLAAATSAGDSGHHRVPHWSGSGALWGDADGGGSEVEWVIRPRRAAGGSMSGATGGRSSILTSLDLTSTPQSVGMGVGFGGVGASGHRSSSNLGPMGLGAPIFTTSRSRHALALGLPAATGVSAVPPADAEVQAAAAGSAIAAAAAAGAARGDGEVEGEGERD</sequence>
<dbReference type="InterPro" id="IPR005821">
    <property type="entry name" value="Ion_trans_dom"/>
</dbReference>
<feature type="compositionally biased region" description="Basic residues" evidence="8">
    <location>
        <begin position="1244"/>
        <end position="1273"/>
    </location>
</feature>
<dbReference type="InterPro" id="IPR014710">
    <property type="entry name" value="RmlC-like_jellyroll"/>
</dbReference>
<feature type="region of interest" description="Disordered" evidence="8">
    <location>
        <begin position="1424"/>
        <end position="1546"/>
    </location>
</feature>
<name>A0A835VSX1_CHLIN</name>
<feature type="region of interest" description="Disordered" evidence="8">
    <location>
        <begin position="535"/>
        <end position="651"/>
    </location>
</feature>
<feature type="region of interest" description="Disordered" evidence="8">
    <location>
        <begin position="1785"/>
        <end position="1837"/>
    </location>
</feature>
<dbReference type="GO" id="GO:0005886">
    <property type="term" value="C:plasma membrane"/>
    <property type="evidence" value="ECO:0007669"/>
    <property type="project" value="TreeGrafter"/>
</dbReference>
<feature type="region of interest" description="Disordered" evidence="8">
    <location>
        <begin position="711"/>
        <end position="731"/>
    </location>
</feature>
<dbReference type="SUPFAM" id="SSF81324">
    <property type="entry name" value="Voltage-gated potassium channels"/>
    <property type="match status" value="1"/>
</dbReference>
<dbReference type="PANTHER" id="PTHR10217:SF435">
    <property type="entry name" value="POTASSIUM VOLTAGE-GATED CHANNEL PROTEIN EAG"/>
    <property type="match status" value="1"/>
</dbReference>
<feature type="region of interest" description="Disordered" evidence="8">
    <location>
        <begin position="1079"/>
        <end position="1128"/>
    </location>
</feature>
<dbReference type="PANTHER" id="PTHR10217">
    <property type="entry name" value="VOLTAGE AND LIGAND GATED POTASSIUM CHANNEL"/>
    <property type="match status" value="1"/>
</dbReference>
<reference evidence="11" key="1">
    <citation type="journal article" date="2020" name="bioRxiv">
        <title>Comparative genomics of Chlamydomonas.</title>
        <authorList>
            <person name="Craig R.J."/>
            <person name="Hasan A.R."/>
            <person name="Ness R.W."/>
            <person name="Keightley P.D."/>
        </authorList>
    </citation>
    <scope>NUCLEOTIDE SEQUENCE</scope>
    <source>
        <strain evidence="11">SAG 7.73</strain>
    </source>
</reference>
<dbReference type="GO" id="GO:0042391">
    <property type="term" value="P:regulation of membrane potential"/>
    <property type="evidence" value="ECO:0007669"/>
    <property type="project" value="TreeGrafter"/>
</dbReference>
<keyword evidence="4 9" id="KW-1133">Transmembrane helix</keyword>
<dbReference type="SUPFAM" id="SSF51206">
    <property type="entry name" value="cAMP-binding domain-like"/>
    <property type="match status" value="1"/>
</dbReference>
<feature type="compositionally biased region" description="Low complexity" evidence="8">
    <location>
        <begin position="477"/>
        <end position="494"/>
    </location>
</feature>
<keyword evidence="6 9" id="KW-0472">Membrane</keyword>
<evidence type="ECO:0000256" key="3">
    <source>
        <dbReference type="ARBA" id="ARBA00022692"/>
    </source>
</evidence>
<organism evidence="11 12">
    <name type="scientific">Chlamydomonas incerta</name>
    <dbReference type="NCBI Taxonomy" id="51695"/>
    <lineage>
        <taxon>Eukaryota</taxon>
        <taxon>Viridiplantae</taxon>
        <taxon>Chlorophyta</taxon>
        <taxon>core chlorophytes</taxon>
        <taxon>Chlorophyceae</taxon>
        <taxon>CS clade</taxon>
        <taxon>Chlamydomonadales</taxon>
        <taxon>Chlamydomonadaceae</taxon>
        <taxon>Chlamydomonas</taxon>
    </lineage>
</organism>
<feature type="transmembrane region" description="Helical" evidence="9">
    <location>
        <begin position="202"/>
        <end position="230"/>
    </location>
</feature>
<evidence type="ECO:0000256" key="6">
    <source>
        <dbReference type="ARBA" id="ARBA00023136"/>
    </source>
</evidence>